<dbReference type="PROSITE" id="PS50068">
    <property type="entry name" value="LDLRA_2"/>
    <property type="match status" value="2"/>
</dbReference>
<dbReference type="CDD" id="cd00112">
    <property type="entry name" value="LDLa"/>
    <property type="match status" value="2"/>
</dbReference>
<dbReference type="Proteomes" id="UP000322000">
    <property type="component" value="Chromosome 8"/>
</dbReference>
<proteinExistence type="predicted"/>
<keyword evidence="6 7" id="KW-1015">Disulfide bond</keyword>
<accession>A0A7E5VSQ7</accession>
<dbReference type="PRINTS" id="PR00261">
    <property type="entry name" value="LDLRECEPTOR"/>
</dbReference>
<feature type="disulfide bond" evidence="7">
    <location>
        <begin position="717"/>
        <end position="732"/>
    </location>
</feature>
<dbReference type="OrthoDB" id="1925699at2759"/>
<sequence length="839" mass="94789">MVMKISMVLQKEIFFMKIYIVFMIVFAFSHISHGEKSNSTIKSMIVQEIMKKVSNISMNSLSKAPAEKKENILNKIENKLRQSAKAMGADADKYVKFIMDEFKSKANEQLNKHAVESQRKSSSHTDAKPQSRSVIDKNTKQQIIKEIADKIQTLAKEFMKNAKTVEKKKEVLEKIRKRIVESAKQKHMQIHNKHEELKTYSSLIAQGLEVSMRKMLDEENKANARRMQPESNTNNIPVVSSTTTLEPLVEDVDIEVKKTESHGNFDFDIAKTSKFMFDLTEINKYKELIAQSLNDTSIDPRCDEIVEETCLNIQSFNQISCGDGKSVPIEYLCNGAVDCWNHIDEENCTTQAMEKVRKATAVMTDIEASFNRQCFASTTDGTILTAQNQILRDVLQTQMDFLQHHIKAPNARSENKDKNHVDDSFVKKTVSDVNLILSTLSYALDGTLCAQHIDPYRTGNSVARKYNDIEVDQLDDGPHDPAFSPKSCTCKNQYCEGKKCDAPCKRVCWQMYSLNHWGCQAINGATSVSLNTICDGKLDCFDETDESNCAVIDSGTSKFGVSATYSKLLDLLSTKSKSYEFIKSRNKLVELHGLVRQLQKQTMRTNTDSHTIKLLRDDAFNLLVSIYEDLSQTMKLQELDDAYLLLLSINEKLVTALKGSHAGNENLISPASCYCRGGLCALRRCNRNCVQACLAEPVLTRYACNVQNVTVPVENICNGRKNCPNGEDEKNCKKDICRAHHLVLLRHNLQNVGAKHRGTVLGEVIETWRAKVSASLYIAEKPERPNHNSMSEIINRVLHDLVMAFAAMEDYRRTNSDYALKEFIGISKIVMDTMKSCNN</sequence>
<evidence type="ECO:0000256" key="1">
    <source>
        <dbReference type="ARBA" id="ARBA00004167"/>
    </source>
</evidence>
<feature type="disulfide bond" evidence="7">
    <location>
        <begin position="321"/>
        <end position="339"/>
    </location>
</feature>
<evidence type="ECO:0000256" key="8">
    <source>
        <dbReference type="SAM" id="Coils"/>
    </source>
</evidence>
<feature type="region of interest" description="Disordered" evidence="9">
    <location>
        <begin position="110"/>
        <end position="138"/>
    </location>
</feature>
<dbReference type="SMART" id="SM00192">
    <property type="entry name" value="LDLa"/>
    <property type="match status" value="3"/>
</dbReference>
<evidence type="ECO:0000313" key="10">
    <source>
        <dbReference type="Proteomes" id="UP000322000"/>
    </source>
</evidence>
<keyword evidence="10" id="KW-1185">Reference proteome</keyword>
<organism evidence="10 11">
    <name type="scientific">Trichoplusia ni</name>
    <name type="common">Cabbage looper</name>
    <dbReference type="NCBI Taxonomy" id="7111"/>
    <lineage>
        <taxon>Eukaryota</taxon>
        <taxon>Metazoa</taxon>
        <taxon>Ecdysozoa</taxon>
        <taxon>Arthropoda</taxon>
        <taxon>Hexapoda</taxon>
        <taxon>Insecta</taxon>
        <taxon>Pterygota</taxon>
        <taxon>Neoptera</taxon>
        <taxon>Endopterygota</taxon>
        <taxon>Lepidoptera</taxon>
        <taxon>Glossata</taxon>
        <taxon>Ditrysia</taxon>
        <taxon>Noctuoidea</taxon>
        <taxon>Noctuidae</taxon>
        <taxon>Plusiinae</taxon>
        <taxon>Trichoplusia</taxon>
    </lineage>
</organism>
<dbReference type="AlphaFoldDB" id="A0A7E5VSQ7"/>
<dbReference type="SUPFAM" id="SSF57424">
    <property type="entry name" value="LDL receptor-like module"/>
    <property type="match status" value="2"/>
</dbReference>
<evidence type="ECO:0000256" key="2">
    <source>
        <dbReference type="ARBA" id="ARBA00022692"/>
    </source>
</evidence>
<dbReference type="RefSeq" id="XP_026731378.1">
    <property type="nucleotide sequence ID" value="XM_026875577.1"/>
</dbReference>
<keyword evidence="3" id="KW-0677">Repeat</keyword>
<feature type="disulfide bond" evidence="7">
    <location>
        <begin position="333"/>
        <end position="348"/>
    </location>
</feature>
<keyword evidence="2" id="KW-0812">Transmembrane</keyword>
<evidence type="ECO:0000256" key="9">
    <source>
        <dbReference type="SAM" id="MobiDB-lite"/>
    </source>
</evidence>
<gene>
    <name evidence="11" type="primary">LOC113496389</name>
</gene>
<dbReference type="Gene3D" id="4.10.400.10">
    <property type="entry name" value="Low-density Lipoprotein Receptor"/>
    <property type="match status" value="2"/>
</dbReference>
<dbReference type="InParanoid" id="A0A7E5VSQ7"/>
<reference evidence="11" key="1">
    <citation type="submission" date="2025-08" db="UniProtKB">
        <authorList>
            <consortium name="RefSeq"/>
        </authorList>
    </citation>
    <scope>IDENTIFICATION</scope>
</reference>
<evidence type="ECO:0000256" key="5">
    <source>
        <dbReference type="ARBA" id="ARBA00023136"/>
    </source>
</evidence>
<comment type="subcellular location">
    <subcellularLocation>
        <location evidence="1">Membrane</location>
        <topology evidence="1">Single-pass membrane protein</topology>
    </subcellularLocation>
</comment>
<dbReference type="GO" id="GO:0005886">
    <property type="term" value="C:plasma membrane"/>
    <property type="evidence" value="ECO:0007669"/>
    <property type="project" value="TreeGrafter"/>
</dbReference>
<feature type="coiled-coil region" evidence="8">
    <location>
        <begin position="155"/>
        <end position="185"/>
    </location>
</feature>
<dbReference type="GO" id="GO:0016192">
    <property type="term" value="P:vesicle-mediated transport"/>
    <property type="evidence" value="ECO:0007669"/>
    <property type="project" value="UniProtKB-ARBA"/>
</dbReference>
<evidence type="ECO:0000256" key="7">
    <source>
        <dbReference type="PROSITE-ProRule" id="PRU00124"/>
    </source>
</evidence>
<evidence type="ECO:0000256" key="4">
    <source>
        <dbReference type="ARBA" id="ARBA00022989"/>
    </source>
</evidence>
<keyword evidence="8" id="KW-0175">Coiled coil</keyword>
<dbReference type="KEGG" id="tnl:113496389"/>
<keyword evidence="4" id="KW-1133">Transmembrane helix</keyword>
<dbReference type="GeneID" id="113496389"/>
<protein>
    <submittedName>
        <fullName evidence="11">Uncharacterized protein LOC113496389</fullName>
    </submittedName>
</protein>
<name>A0A7E5VSQ7_TRINI</name>
<keyword evidence="5" id="KW-0472">Membrane</keyword>
<evidence type="ECO:0000256" key="6">
    <source>
        <dbReference type="ARBA" id="ARBA00023157"/>
    </source>
</evidence>
<evidence type="ECO:0000256" key="3">
    <source>
        <dbReference type="ARBA" id="ARBA00022737"/>
    </source>
</evidence>
<dbReference type="InterPro" id="IPR002172">
    <property type="entry name" value="LDrepeatLR_classA_rpt"/>
</dbReference>
<comment type="caution">
    <text evidence="7">Lacks conserved residue(s) required for the propagation of feature annotation.</text>
</comment>
<dbReference type="PANTHER" id="PTHR24270">
    <property type="entry name" value="LOW-DENSITY LIPOPROTEIN RECEPTOR-RELATED"/>
    <property type="match status" value="1"/>
</dbReference>
<evidence type="ECO:0000313" key="11">
    <source>
        <dbReference type="RefSeq" id="XP_026731378.1"/>
    </source>
</evidence>
<dbReference type="InterPro" id="IPR036055">
    <property type="entry name" value="LDL_receptor-like_sf"/>
</dbReference>
<dbReference type="InterPro" id="IPR050685">
    <property type="entry name" value="LDLR"/>
</dbReference>